<name>W4KBL5_HETIT</name>
<dbReference type="AlphaFoldDB" id="W4KBL5"/>
<dbReference type="GeneID" id="20670251"/>
<dbReference type="RefSeq" id="XP_009544816.1">
    <property type="nucleotide sequence ID" value="XM_009546521.1"/>
</dbReference>
<evidence type="ECO:0000313" key="3">
    <source>
        <dbReference type="Proteomes" id="UP000030671"/>
    </source>
</evidence>
<dbReference type="HOGENOM" id="CLU_006784_2_0_1"/>
<dbReference type="Proteomes" id="UP000030671">
    <property type="component" value="Unassembled WGS sequence"/>
</dbReference>
<dbReference type="OrthoDB" id="3248986at2759"/>
<dbReference type="KEGG" id="hir:HETIRDRAFT_315717"/>
<dbReference type="InterPro" id="IPR004242">
    <property type="entry name" value="Transposase_21"/>
</dbReference>
<feature type="region of interest" description="Disordered" evidence="1">
    <location>
        <begin position="57"/>
        <end position="102"/>
    </location>
</feature>
<gene>
    <name evidence="2" type="ORF">HETIRDRAFT_315717</name>
</gene>
<dbReference type="PANTHER" id="PTHR46579:SF1">
    <property type="entry name" value="F5_8 TYPE C DOMAIN-CONTAINING PROTEIN"/>
    <property type="match status" value="1"/>
</dbReference>
<dbReference type="EMBL" id="KI925457">
    <property type="protein sequence ID" value="ETW82456.1"/>
    <property type="molecule type" value="Genomic_DNA"/>
</dbReference>
<evidence type="ECO:0000256" key="1">
    <source>
        <dbReference type="SAM" id="MobiDB-lite"/>
    </source>
</evidence>
<dbReference type="InParanoid" id="W4KBL5"/>
<accession>W4KBL5</accession>
<evidence type="ECO:0000313" key="2">
    <source>
        <dbReference type="EMBL" id="ETW82456.1"/>
    </source>
</evidence>
<dbReference type="Pfam" id="PF02992">
    <property type="entry name" value="Transposase_21"/>
    <property type="match status" value="1"/>
</dbReference>
<keyword evidence="3" id="KW-1185">Reference proteome</keyword>
<reference evidence="2 3" key="1">
    <citation type="journal article" date="2012" name="New Phytol.">
        <title>Insight into trade-off between wood decay and parasitism from the genome of a fungal forest pathogen.</title>
        <authorList>
            <person name="Olson A."/>
            <person name="Aerts A."/>
            <person name="Asiegbu F."/>
            <person name="Belbahri L."/>
            <person name="Bouzid O."/>
            <person name="Broberg A."/>
            <person name="Canback B."/>
            <person name="Coutinho P.M."/>
            <person name="Cullen D."/>
            <person name="Dalman K."/>
            <person name="Deflorio G."/>
            <person name="van Diepen L.T."/>
            <person name="Dunand C."/>
            <person name="Duplessis S."/>
            <person name="Durling M."/>
            <person name="Gonthier P."/>
            <person name="Grimwood J."/>
            <person name="Fossdal C.G."/>
            <person name="Hansson D."/>
            <person name="Henrissat B."/>
            <person name="Hietala A."/>
            <person name="Himmelstrand K."/>
            <person name="Hoffmeister D."/>
            <person name="Hogberg N."/>
            <person name="James T.Y."/>
            <person name="Karlsson M."/>
            <person name="Kohler A."/>
            <person name="Kues U."/>
            <person name="Lee Y.H."/>
            <person name="Lin Y.C."/>
            <person name="Lind M."/>
            <person name="Lindquist E."/>
            <person name="Lombard V."/>
            <person name="Lucas S."/>
            <person name="Lunden K."/>
            <person name="Morin E."/>
            <person name="Murat C."/>
            <person name="Park J."/>
            <person name="Raffaello T."/>
            <person name="Rouze P."/>
            <person name="Salamov A."/>
            <person name="Schmutz J."/>
            <person name="Solheim H."/>
            <person name="Stahlberg J."/>
            <person name="Velez H."/>
            <person name="de Vries R.P."/>
            <person name="Wiebenga A."/>
            <person name="Woodward S."/>
            <person name="Yakovlev I."/>
            <person name="Garbelotto M."/>
            <person name="Martin F."/>
            <person name="Grigoriev I.V."/>
            <person name="Stenlid J."/>
        </authorList>
    </citation>
    <scope>NUCLEOTIDE SEQUENCE [LARGE SCALE GENOMIC DNA]</scope>
    <source>
        <strain evidence="2 3">TC 32-1</strain>
    </source>
</reference>
<feature type="region of interest" description="Disordered" evidence="1">
    <location>
        <begin position="1"/>
        <end position="45"/>
    </location>
</feature>
<dbReference type="eggNOG" id="ENOG502S0SA">
    <property type="taxonomic scope" value="Eukaryota"/>
</dbReference>
<organism evidence="2 3">
    <name type="scientific">Heterobasidion irregulare (strain TC 32-1)</name>
    <dbReference type="NCBI Taxonomy" id="747525"/>
    <lineage>
        <taxon>Eukaryota</taxon>
        <taxon>Fungi</taxon>
        <taxon>Dikarya</taxon>
        <taxon>Basidiomycota</taxon>
        <taxon>Agaricomycotina</taxon>
        <taxon>Agaricomycetes</taxon>
        <taxon>Russulales</taxon>
        <taxon>Bondarzewiaceae</taxon>
        <taxon>Heterobasidion</taxon>
        <taxon>Heterobasidion annosum species complex</taxon>
    </lineage>
</organism>
<feature type="region of interest" description="Disordered" evidence="1">
    <location>
        <begin position="111"/>
        <end position="130"/>
    </location>
</feature>
<dbReference type="PANTHER" id="PTHR46579">
    <property type="entry name" value="F5/8 TYPE C DOMAIN-CONTAINING PROTEIN-RELATED"/>
    <property type="match status" value="1"/>
</dbReference>
<protein>
    <submittedName>
        <fullName evidence="2">Uncharacterized protein</fullName>
    </submittedName>
</protein>
<proteinExistence type="predicted"/>
<sequence length="1096" mass="124279">MADVDSIYASDDASDVSAAPPLQATAMSDPLSSSTFSDDHSGLRLDDSRLESLARASSPLGDILTEELDFNPDGIFDTPGPTPPDTDDEDTMEDLPQLNQDPLFQGSDALFERTSDSGSDDLAPDTSIPPAFDEDPVIRNAYITAYLLSACHGYTQEGIKAYLDSMHESFTALQRKGQLQLRGLDTMARTLLTVERRLRIDPNRYIVYYFLCTVCWARHHPSSLNDLDDESCTMPECPGFLYSLKELTGGHLKRTPLRVLPIAPITPMIQRFLLRPGKYEEFQHWRLPGLDDVGEVPPLNEPRDPLDAFNNVNWVMGDITDGWGWRAVSWGLERRKVSSAVSLWGVEDVLVEEKQQRFVSLPCGLLFSINIDWFSPTKRSRAYSTGAIYVTILNNPRSKRFLPQETILYCVIPGPQEPTLEQLNHITEPLVEELRALYEGVTMRIHGEPDNQQFPVNGMLYINTSDIPASQKITGLRGVTSEDFMCTSCYQTFSSLVCEDCFNHETFSMRDERRFRKYAYRWRDASTEERERIEIERGVSWSALTSLPGWMPARDSPIDFMHAVFLGEVKHIVQQILVVGGMLTRRSRMNNPYEKLETFLGSIWWPSTIGRVPAKISGTLKADQWRNFATVLPVALYYAWQQNGKIPDCDSPRPAPKSKAGAAFAKTEKLLRERRKAYRMHVARQSGRTVVAAHFEEDDISMDRNYQRHFKAVLDACSAIRIWTAQSITPNEARRAQDYHARACRAWSLMHCHLTPYFHLLTHGDSFIYRLGPVYGFWLFGPESNNGRLVKVNTNGHTGGELEGTMMRSWIKNILIHDLVRTIEELDEQNEEDLVAIRKLKNYLKGDKKSHRTRGTLLNMIASRAGRRGSNAESNKVHHSSYSSIFRFSFEGSDEVELPPRGKRINLNMIQINGTSLYGLVFNYLQTLWNSQVKLVSKTTDWQAGEPFVVTAVQSFSHAHVNGTQFGACTSYRGKGTSFAYMDGRIAVQIQYILSVKHERRDPRLAGLSTAFAIVKRFMSAGIPLMPWDNRQTDLGILTWNFNKFLDPEVIELHRLCGVFALAEIPLRDHGHVWVTISLDHLTQEPDALGYDSDNE</sequence>
<feature type="compositionally biased region" description="Low complexity" evidence="1">
    <location>
        <begin position="1"/>
        <end position="19"/>
    </location>
</feature>